<proteinExistence type="predicted"/>
<name>A0AAV1Z472_9ARAC</name>
<dbReference type="AlphaFoldDB" id="A0AAV1Z472"/>
<comment type="caution">
    <text evidence="1">The sequence shown here is derived from an EMBL/GenBank/DDBJ whole genome shotgun (WGS) entry which is preliminary data.</text>
</comment>
<feature type="non-terminal residue" evidence="1">
    <location>
        <position position="1"/>
    </location>
</feature>
<reference evidence="1 2" key="1">
    <citation type="submission" date="2024-04" db="EMBL/GenBank/DDBJ databases">
        <authorList>
            <person name="Rising A."/>
            <person name="Reimegard J."/>
            <person name="Sonavane S."/>
            <person name="Akerstrom W."/>
            <person name="Nylinder S."/>
            <person name="Hedman E."/>
            <person name="Kallberg Y."/>
        </authorList>
    </citation>
    <scope>NUCLEOTIDE SEQUENCE [LARGE SCALE GENOMIC DNA]</scope>
</reference>
<gene>
    <name evidence="1" type="ORF">LARSCL_LOCUS2691</name>
</gene>
<dbReference type="Proteomes" id="UP001497382">
    <property type="component" value="Unassembled WGS sequence"/>
</dbReference>
<evidence type="ECO:0000313" key="2">
    <source>
        <dbReference type="Proteomes" id="UP001497382"/>
    </source>
</evidence>
<organism evidence="1 2">
    <name type="scientific">Larinioides sclopetarius</name>
    <dbReference type="NCBI Taxonomy" id="280406"/>
    <lineage>
        <taxon>Eukaryota</taxon>
        <taxon>Metazoa</taxon>
        <taxon>Ecdysozoa</taxon>
        <taxon>Arthropoda</taxon>
        <taxon>Chelicerata</taxon>
        <taxon>Arachnida</taxon>
        <taxon>Araneae</taxon>
        <taxon>Araneomorphae</taxon>
        <taxon>Entelegynae</taxon>
        <taxon>Araneoidea</taxon>
        <taxon>Araneidae</taxon>
        <taxon>Larinioides</taxon>
    </lineage>
</organism>
<protein>
    <submittedName>
        <fullName evidence="1">Uncharacterized protein</fullName>
    </submittedName>
</protein>
<evidence type="ECO:0000313" key="1">
    <source>
        <dbReference type="EMBL" id="CAL1265707.1"/>
    </source>
</evidence>
<accession>A0AAV1Z472</accession>
<keyword evidence="2" id="KW-1185">Reference proteome</keyword>
<sequence length="64" mass="6858">RHHRDAGTIVGKGVGGGVTCNWDRRVAQCTDLKVGCEATDDNRTGIFPNSFVLRCSHLNLSSAS</sequence>
<dbReference type="EMBL" id="CAXIEN010000018">
    <property type="protein sequence ID" value="CAL1265707.1"/>
    <property type="molecule type" value="Genomic_DNA"/>
</dbReference>